<dbReference type="GO" id="GO:0016740">
    <property type="term" value="F:transferase activity"/>
    <property type="evidence" value="ECO:0007669"/>
    <property type="project" value="UniProtKB-KW"/>
</dbReference>
<accession>A0A1H9J6H8</accession>
<dbReference type="SUPFAM" id="SSF52821">
    <property type="entry name" value="Rhodanese/Cell cycle control phosphatase"/>
    <property type="match status" value="1"/>
</dbReference>
<dbReference type="Proteomes" id="UP000198999">
    <property type="component" value="Unassembled WGS sequence"/>
</dbReference>
<protein>
    <submittedName>
        <fullName evidence="2">Rhodanese-related sulfurtransferase</fullName>
    </submittedName>
</protein>
<dbReference type="Gene3D" id="3.40.250.10">
    <property type="entry name" value="Rhodanese-like domain"/>
    <property type="match status" value="1"/>
</dbReference>
<dbReference type="PROSITE" id="PS51257">
    <property type="entry name" value="PROKAR_LIPOPROTEIN"/>
    <property type="match status" value="1"/>
</dbReference>
<dbReference type="PROSITE" id="PS50206">
    <property type="entry name" value="RHODANESE_3"/>
    <property type="match status" value="1"/>
</dbReference>
<evidence type="ECO:0000259" key="1">
    <source>
        <dbReference type="PROSITE" id="PS50206"/>
    </source>
</evidence>
<name>A0A1H9J6H8_9FLAO</name>
<reference evidence="2 3" key="1">
    <citation type="submission" date="2016-10" db="EMBL/GenBank/DDBJ databases">
        <authorList>
            <person name="de Groot N.N."/>
        </authorList>
    </citation>
    <scope>NUCLEOTIDE SEQUENCE [LARGE SCALE GENOMIC DNA]</scope>
    <source>
        <strain evidence="2 3">DSM 21035</strain>
    </source>
</reference>
<dbReference type="SMART" id="SM00450">
    <property type="entry name" value="RHOD"/>
    <property type="match status" value="1"/>
</dbReference>
<dbReference type="OrthoDB" id="9808735at2"/>
<gene>
    <name evidence="2" type="ORF">SAMN05421824_2417</name>
</gene>
<proteinExistence type="predicted"/>
<organism evidence="2 3">
    <name type="scientific">Hyunsoonleella jejuensis</name>
    <dbReference type="NCBI Taxonomy" id="419940"/>
    <lineage>
        <taxon>Bacteria</taxon>
        <taxon>Pseudomonadati</taxon>
        <taxon>Bacteroidota</taxon>
        <taxon>Flavobacteriia</taxon>
        <taxon>Flavobacteriales</taxon>
        <taxon>Flavobacteriaceae</taxon>
    </lineage>
</organism>
<dbReference type="RefSeq" id="WP_092579871.1">
    <property type="nucleotide sequence ID" value="NZ_FOFN01000003.1"/>
</dbReference>
<dbReference type="PANTHER" id="PTHR45431:SF3">
    <property type="entry name" value="RHODANESE-LIKE DOMAIN-CONTAINING PROTEIN 15, CHLOROPLASTIC"/>
    <property type="match status" value="1"/>
</dbReference>
<dbReference type="AlphaFoldDB" id="A0A1H9J6H8"/>
<dbReference type="Pfam" id="PF00581">
    <property type="entry name" value="Rhodanese"/>
    <property type="match status" value="1"/>
</dbReference>
<keyword evidence="3" id="KW-1185">Reference proteome</keyword>
<dbReference type="InterPro" id="IPR001763">
    <property type="entry name" value="Rhodanese-like_dom"/>
</dbReference>
<dbReference type="PANTHER" id="PTHR45431">
    <property type="entry name" value="RHODANESE-LIKE DOMAIN-CONTAINING PROTEIN 15, CHLOROPLASTIC"/>
    <property type="match status" value="1"/>
</dbReference>
<evidence type="ECO:0000313" key="2">
    <source>
        <dbReference type="EMBL" id="SEQ82641.1"/>
    </source>
</evidence>
<dbReference type="InterPro" id="IPR036873">
    <property type="entry name" value="Rhodanese-like_dom_sf"/>
</dbReference>
<dbReference type="InterPro" id="IPR052367">
    <property type="entry name" value="Thiosulfate_ST/Rhodanese-like"/>
</dbReference>
<sequence>MKKIGFYLVFIITVSGCGWYTSSDAIKLEPKTFESKLNESRGVQLVDVRTPKEFSQGHIKSAININFFSENFDDSLNILNKDKPVYIYCRSGKRSSKSVSKFKDAGFKTIYELDGGILNWRSEGLKTMNKD</sequence>
<dbReference type="STRING" id="419940.SAMN05421824_2417"/>
<dbReference type="CDD" id="cd00158">
    <property type="entry name" value="RHOD"/>
    <property type="match status" value="1"/>
</dbReference>
<dbReference type="EMBL" id="FOFN01000003">
    <property type="protein sequence ID" value="SEQ82641.1"/>
    <property type="molecule type" value="Genomic_DNA"/>
</dbReference>
<feature type="domain" description="Rhodanese" evidence="1">
    <location>
        <begin position="39"/>
        <end position="129"/>
    </location>
</feature>
<keyword evidence="2" id="KW-0808">Transferase</keyword>
<evidence type="ECO:0000313" key="3">
    <source>
        <dbReference type="Proteomes" id="UP000198999"/>
    </source>
</evidence>